<gene>
    <name evidence="2" type="ORF">H8700_07970</name>
</gene>
<evidence type="ECO:0000313" key="3">
    <source>
        <dbReference type="Proteomes" id="UP000637513"/>
    </source>
</evidence>
<dbReference type="InterPro" id="IPR029044">
    <property type="entry name" value="Nucleotide-diphossugar_trans"/>
</dbReference>
<reference evidence="2 3" key="1">
    <citation type="submission" date="2020-08" db="EMBL/GenBank/DDBJ databases">
        <title>Genome public.</title>
        <authorList>
            <person name="Liu C."/>
            <person name="Sun Q."/>
        </authorList>
    </citation>
    <scope>NUCLEOTIDE SEQUENCE [LARGE SCALE GENOMIC DNA]</scope>
    <source>
        <strain evidence="2 3">BX3</strain>
    </source>
</reference>
<dbReference type="Proteomes" id="UP000637513">
    <property type="component" value="Unassembled WGS sequence"/>
</dbReference>
<keyword evidence="3" id="KW-1185">Reference proteome</keyword>
<evidence type="ECO:0000259" key="1">
    <source>
        <dbReference type="Pfam" id="PF00535"/>
    </source>
</evidence>
<dbReference type="Gene3D" id="3.90.550.10">
    <property type="entry name" value="Spore Coat Polysaccharide Biosynthesis Protein SpsA, Chain A"/>
    <property type="match status" value="1"/>
</dbReference>
<dbReference type="CDD" id="cd00761">
    <property type="entry name" value="Glyco_tranf_GTA_type"/>
    <property type="match status" value="1"/>
</dbReference>
<accession>A0ABR7MV23</accession>
<organism evidence="2 3">
    <name type="scientific">Jutongia hominis</name>
    <dbReference type="NCBI Taxonomy" id="2763664"/>
    <lineage>
        <taxon>Bacteria</taxon>
        <taxon>Bacillati</taxon>
        <taxon>Bacillota</taxon>
        <taxon>Clostridia</taxon>
        <taxon>Lachnospirales</taxon>
        <taxon>Lachnospiraceae</taxon>
        <taxon>Jutongia</taxon>
    </lineage>
</organism>
<dbReference type="EMBL" id="JACRSW010000030">
    <property type="protein sequence ID" value="MBC8557644.1"/>
    <property type="molecule type" value="Genomic_DNA"/>
</dbReference>
<name>A0ABR7MV23_9FIRM</name>
<dbReference type="SUPFAM" id="SSF53448">
    <property type="entry name" value="Nucleotide-diphospho-sugar transferases"/>
    <property type="match status" value="1"/>
</dbReference>
<protein>
    <submittedName>
        <fullName evidence="2">Glycosyltransferase family 2 protein</fullName>
    </submittedName>
</protein>
<dbReference type="PANTHER" id="PTHR22916:SF3">
    <property type="entry name" value="UDP-GLCNAC:BETAGAL BETA-1,3-N-ACETYLGLUCOSAMINYLTRANSFERASE-LIKE PROTEIN 1"/>
    <property type="match status" value="1"/>
</dbReference>
<proteinExistence type="predicted"/>
<sequence length="338" mass="38983">MKLLTVTIPSYNSQEYMRHAIESVLVGGEDIEILIVDDGSSDNTLSIAQEYEQKFPTIVRAIHKENGGHGSAVNTGIQNATGLFFKVLDSDDWFDEASLKKILHFIHYIVNESIPLDMIISNYVYEKPSLNKQKTVNYRSAFPVNKFFGWDDVKHFKITQNLLMHSIMYKTSILKESKLELPEHTFYVDNIFAFCPLPYVKKMYYLNVDLYRYYIGREDQSVNEKVMTGRIDQQIKITKIMINAYDSMEIPSKKLKSYMLQYLSIMMIVSSALLVNEGSATNIAKRDALWDYLKTTNPAAYKTISLQKLGLPLQFKTKFGKSIVVKGYHLFNRIYGFN</sequence>
<evidence type="ECO:0000313" key="2">
    <source>
        <dbReference type="EMBL" id="MBC8557644.1"/>
    </source>
</evidence>
<dbReference type="RefSeq" id="WP_249304934.1">
    <property type="nucleotide sequence ID" value="NZ_JACRSW010000030.1"/>
</dbReference>
<dbReference type="InterPro" id="IPR001173">
    <property type="entry name" value="Glyco_trans_2-like"/>
</dbReference>
<dbReference type="PANTHER" id="PTHR22916">
    <property type="entry name" value="GLYCOSYLTRANSFERASE"/>
    <property type="match status" value="1"/>
</dbReference>
<feature type="domain" description="Glycosyltransferase 2-like" evidence="1">
    <location>
        <begin position="5"/>
        <end position="106"/>
    </location>
</feature>
<dbReference type="Pfam" id="PF00535">
    <property type="entry name" value="Glycos_transf_2"/>
    <property type="match status" value="1"/>
</dbReference>
<comment type="caution">
    <text evidence="2">The sequence shown here is derived from an EMBL/GenBank/DDBJ whole genome shotgun (WGS) entry which is preliminary data.</text>
</comment>